<dbReference type="GO" id="GO:0008113">
    <property type="term" value="F:peptide-methionine (S)-S-oxide reductase activity"/>
    <property type="evidence" value="ECO:0007669"/>
    <property type="project" value="UniProtKB-EC"/>
</dbReference>
<dbReference type="OrthoDB" id="77405at2759"/>
<dbReference type="InterPro" id="IPR002569">
    <property type="entry name" value="Met_Sox_Rdtase_MsrA_dom"/>
</dbReference>
<dbReference type="FunFam" id="3.30.1060.10:FF:000006">
    <property type="entry name" value="Peptide methionine sulfoxide reductase"/>
    <property type="match status" value="1"/>
</dbReference>
<dbReference type="PANTHER" id="PTHR43774:SF1">
    <property type="entry name" value="PEPTIDE METHIONINE SULFOXIDE REDUCTASE MSRA 2"/>
    <property type="match status" value="1"/>
</dbReference>
<dbReference type="InterPro" id="IPR036509">
    <property type="entry name" value="Met_Sox_Rdtase_MsrA_sf"/>
</dbReference>
<dbReference type="Gene3D" id="3.30.1060.10">
    <property type="entry name" value="Peptide methionine sulphoxide reductase MsrA"/>
    <property type="match status" value="1"/>
</dbReference>
<feature type="domain" description="Peptide methionine sulphoxide reductase MsrA" evidence="7">
    <location>
        <begin position="37"/>
        <end position="189"/>
    </location>
</feature>
<name>A0A2C5YEZ3_9HYPO</name>
<evidence type="ECO:0000256" key="6">
    <source>
        <dbReference type="ARBA" id="ARBA00048782"/>
    </source>
</evidence>
<evidence type="ECO:0000256" key="5">
    <source>
        <dbReference type="ARBA" id="ARBA00047806"/>
    </source>
</evidence>
<dbReference type="GO" id="GO:0034599">
    <property type="term" value="P:cellular response to oxidative stress"/>
    <property type="evidence" value="ECO:0007669"/>
    <property type="project" value="UniProtKB-ARBA"/>
</dbReference>
<proteinExistence type="inferred from homology"/>
<reference evidence="8 9" key="1">
    <citation type="submission" date="2017-06" db="EMBL/GenBank/DDBJ databases">
        <title>Ant-infecting Ophiocordyceps genomes reveal a high diversity of potential behavioral manipulation genes and a possible major role for enterotoxins.</title>
        <authorList>
            <person name="De Bekker C."/>
            <person name="Evans H.C."/>
            <person name="Brachmann A."/>
            <person name="Hughes D.P."/>
        </authorList>
    </citation>
    <scope>NUCLEOTIDE SEQUENCE [LARGE SCALE GENOMIC DNA]</scope>
    <source>
        <strain evidence="8 9">Map64</strain>
    </source>
</reference>
<organism evidence="8 9">
    <name type="scientific">Ophiocordyceps australis</name>
    <dbReference type="NCBI Taxonomy" id="1399860"/>
    <lineage>
        <taxon>Eukaryota</taxon>
        <taxon>Fungi</taxon>
        <taxon>Dikarya</taxon>
        <taxon>Ascomycota</taxon>
        <taxon>Pezizomycotina</taxon>
        <taxon>Sordariomycetes</taxon>
        <taxon>Hypocreomycetidae</taxon>
        <taxon>Hypocreales</taxon>
        <taxon>Ophiocordycipitaceae</taxon>
        <taxon>Ophiocordyceps</taxon>
    </lineage>
</organism>
<dbReference type="EMBL" id="NJET01000009">
    <property type="protein sequence ID" value="PHH66276.1"/>
    <property type="molecule type" value="Genomic_DNA"/>
</dbReference>
<protein>
    <recommendedName>
        <fullName evidence="2">peptide-methionine (S)-S-oxide reductase</fullName>
        <ecNumber evidence="2">1.8.4.11</ecNumber>
    </recommendedName>
    <alternativeName>
        <fullName evidence="4">Peptide-methionine (S)-S-oxide reductase</fullName>
    </alternativeName>
</protein>
<dbReference type="Proteomes" id="UP000226192">
    <property type="component" value="Unassembled WGS sequence"/>
</dbReference>
<sequence length="203" mass="22894">MGLASLIGRIIRPPRLSITPEGTSTATGNSRPTQLCTIAAGCFWGVEHMYRRHFANQGLVDISVGYIGGSFDAPTYADVCQGVTGHAEAAQIVFDPAAVTYRQLIEFFYRMHDPTTPDRQGPDQGSQYRSAIFFHNAEQEEIAHQVKTAANAQWWRGEIVTKILPAEQWWRAEDNHQRYLQLHPTGYECPSHFLRPFSPLVYQ</sequence>
<evidence type="ECO:0000256" key="4">
    <source>
        <dbReference type="ARBA" id="ARBA00030643"/>
    </source>
</evidence>
<evidence type="ECO:0000256" key="3">
    <source>
        <dbReference type="ARBA" id="ARBA00023002"/>
    </source>
</evidence>
<keyword evidence="9" id="KW-1185">Reference proteome</keyword>
<comment type="caution">
    <text evidence="8">The sequence shown here is derived from an EMBL/GenBank/DDBJ whole genome shotgun (WGS) entry which is preliminary data.</text>
</comment>
<keyword evidence="3" id="KW-0560">Oxidoreductase</keyword>
<gene>
    <name evidence="8" type="ORF">CDD81_7869</name>
</gene>
<evidence type="ECO:0000259" key="7">
    <source>
        <dbReference type="Pfam" id="PF01625"/>
    </source>
</evidence>
<evidence type="ECO:0000313" key="8">
    <source>
        <dbReference type="EMBL" id="PHH66276.1"/>
    </source>
</evidence>
<evidence type="ECO:0000256" key="1">
    <source>
        <dbReference type="ARBA" id="ARBA00005591"/>
    </source>
</evidence>
<dbReference type="AlphaFoldDB" id="A0A2C5YEZ3"/>
<evidence type="ECO:0000256" key="2">
    <source>
        <dbReference type="ARBA" id="ARBA00012502"/>
    </source>
</evidence>
<comment type="catalytic activity">
    <reaction evidence="5">
        <text>L-methionyl-[protein] + [thioredoxin]-disulfide + H2O = L-methionyl-(S)-S-oxide-[protein] + [thioredoxin]-dithiol</text>
        <dbReference type="Rhea" id="RHEA:14217"/>
        <dbReference type="Rhea" id="RHEA-COMP:10698"/>
        <dbReference type="Rhea" id="RHEA-COMP:10700"/>
        <dbReference type="Rhea" id="RHEA-COMP:12313"/>
        <dbReference type="Rhea" id="RHEA-COMP:12315"/>
        <dbReference type="ChEBI" id="CHEBI:15377"/>
        <dbReference type="ChEBI" id="CHEBI:16044"/>
        <dbReference type="ChEBI" id="CHEBI:29950"/>
        <dbReference type="ChEBI" id="CHEBI:44120"/>
        <dbReference type="ChEBI" id="CHEBI:50058"/>
        <dbReference type="EC" id="1.8.4.11"/>
    </reaction>
</comment>
<dbReference type="Pfam" id="PF01625">
    <property type="entry name" value="PMSR"/>
    <property type="match status" value="1"/>
</dbReference>
<dbReference type="SUPFAM" id="SSF55068">
    <property type="entry name" value="Peptide methionine sulfoxide reductase"/>
    <property type="match status" value="1"/>
</dbReference>
<evidence type="ECO:0000313" key="9">
    <source>
        <dbReference type="Proteomes" id="UP000226192"/>
    </source>
</evidence>
<comment type="catalytic activity">
    <reaction evidence="6">
        <text>[thioredoxin]-disulfide + L-methionine + H2O = L-methionine (S)-S-oxide + [thioredoxin]-dithiol</text>
        <dbReference type="Rhea" id="RHEA:19993"/>
        <dbReference type="Rhea" id="RHEA-COMP:10698"/>
        <dbReference type="Rhea" id="RHEA-COMP:10700"/>
        <dbReference type="ChEBI" id="CHEBI:15377"/>
        <dbReference type="ChEBI" id="CHEBI:29950"/>
        <dbReference type="ChEBI" id="CHEBI:50058"/>
        <dbReference type="ChEBI" id="CHEBI:57844"/>
        <dbReference type="ChEBI" id="CHEBI:58772"/>
        <dbReference type="EC" id="1.8.4.11"/>
    </reaction>
</comment>
<dbReference type="EC" id="1.8.4.11" evidence="2"/>
<comment type="similarity">
    <text evidence="1">Belongs to the MsrA Met sulfoxide reductase family.</text>
</comment>
<accession>A0A2C5YEZ3</accession>
<dbReference type="PANTHER" id="PTHR43774">
    <property type="entry name" value="PEPTIDE METHIONINE SULFOXIDE REDUCTASE"/>
    <property type="match status" value="1"/>
</dbReference>
<dbReference type="STRING" id="1399860.A0A2C5YEZ3"/>
<dbReference type="NCBIfam" id="TIGR00401">
    <property type="entry name" value="msrA"/>
    <property type="match status" value="1"/>
</dbReference>
<dbReference type="HAMAP" id="MF_01401">
    <property type="entry name" value="MsrA"/>
    <property type="match status" value="1"/>
</dbReference>